<keyword evidence="2" id="KW-1185">Reference proteome</keyword>
<dbReference type="STRING" id="157652.A0A371F3S2"/>
<dbReference type="AlphaFoldDB" id="A0A371F3S2"/>
<dbReference type="SUPFAM" id="SSF53098">
    <property type="entry name" value="Ribonuclease H-like"/>
    <property type="match status" value="1"/>
</dbReference>
<accession>A0A371F3S2</accession>
<name>A0A371F3S2_MUCPR</name>
<dbReference type="OrthoDB" id="2273864at2759"/>
<reference evidence="1" key="1">
    <citation type="submission" date="2018-05" db="EMBL/GenBank/DDBJ databases">
        <title>Draft genome of Mucuna pruriens seed.</title>
        <authorList>
            <person name="Nnadi N.E."/>
            <person name="Vos R."/>
            <person name="Hasami M.H."/>
            <person name="Devisetty U.K."/>
            <person name="Aguiy J.C."/>
        </authorList>
    </citation>
    <scope>NUCLEOTIDE SEQUENCE [LARGE SCALE GENOMIC DNA]</scope>
    <source>
        <strain evidence="1">JCA_2017</strain>
    </source>
</reference>
<dbReference type="Proteomes" id="UP000257109">
    <property type="component" value="Unassembled WGS sequence"/>
</dbReference>
<dbReference type="Gene3D" id="3.30.420.10">
    <property type="entry name" value="Ribonuclease H-like superfamily/Ribonuclease H"/>
    <property type="match status" value="2"/>
</dbReference>
<protein>
    <submittedName>
        <fullName evidence="1">Tf2-6</fullName>
    </submittedName>
</protein>
<sequence>MEHFFWLHMNHDVHNISMNFILGLPQSKSGKDSIFMVVDIFSCMAHFIPCHKTNDGCIVANLFFWEVVRLHGLPKTIMSDKDSKFLNHYWRTLWNKLGIKLLLRCFVGKSLRSWKDWLPHIEFSYNHVINSITAHTPFDLVYNFNLITVLDLLHFSNVSSMINYDGVTKDKFVKDLHTKRKPIKEKKKVFNEGHLVWVHLTKERFPNLRKSKLFPRDVGPF</sequence>
<evidence type="ECO:0000313" key="2">
    <source>
        <dbReference type="Proteomes" id="UP000257109"/>
    </source>
</evidence>
<dbReference type="InterPro" id="IPR036397">
    <property type="entry name" value="RNaseH_sf"/>
</dbReference>
<comment type="caution">
    <text evidence="1">The sequence shown here is derived from an EMBL/GenBank/DDBJ whole genome shotgun (WGS) entry which is preliminary data.</text>
</comment>
<evidence type="ECO:0000313" key="1">
    <source>
        <dbReference type="EMBL" id="RDX72941.1"/>
    </source>
</evidence>
<gene>
    <name evidence="1" type="primary">Tf2-6</name>
    <name evidence="1" type="ORF">CR513_47523</name>
</gene>
<dbReference type="GO" id="GO:0003676">
    <property type="term" value="F:nucleic acid binding"/>
    <property type="evidence" value="ECO:0007669"/>
    <property type="project" value="InterPro"/>
</dbReference>
<proteinExistence type="predicted"/>
<organism evidence="1 2">
    <name type="scientific">Mucuna pruriens</name>
    <name type="common">Velvet bean</name>
    <name type="synonym">Dolichos pruriens</name>
    <dbReference type="NCBI Taxonomy" id="157652"/>
    <lineage>
        <taxon>Eukaryota</taxon>
        <taxon>Viridiplantae</taxon>
        <taxon>Streptophyta</taxon>
        <taxon>Embryophyta</taxon>
        <taxon>Tracheophyta</taxon>
        <taxon>Spermatophyta</taxon>
        <taxon>Magnoliopsida</taxon>
        <taxon>eudicotyledons</taxon>
        <taxon>Gunneridae</taxon>
        <taxon>Pentapetalae</taxon>
        <taxon>rosids</taxon>
        <taxon>fabids</taxon>
        <taxon>Fabales</taxon>
        <taxon>Fabaceae</taxon>
        <taxon>Papilionoideae</taxon>
        <taxon>50 kb inversion clade</taxon>
        <taxon>NPAAA clade</taxon>
        <taxon>indigoferoid/millettioid clade</taxon>
        <taxon>Phaseoleae</taxon>
        <taxon>Mucuna</taxon>
    </lineage>
</organism>
<dbReference type="InterPro" id="IPR012337">
    <property type="entry name" value="RNaseH-like_sf"/>
</dbReference>
<dbReference type="EMBL" id="QJKJ01010705">
    <property type="protein sequence ID" value="RDX72941.1"/>
    <property type="molecule type" value="Genomic_DNA"/>
</dbReference>
<dbReference type="PANTHER" id="PTHR35046">
    <property type="entry name" value="ZINC KNUCKLE (CCHC-TYPE) FAMILY PROTEIN"/>
    <property type="match status" value="1"/>
</dbReference>
<dbReference type="PANTHER" id="PTHR35046:SF9">
    <property type="entry name" value="RNA-DIRECTED DNA POLYMERASE"/>
    <property type="match status" value="1"/>
</dbReference>
<feature type="non-terminal residue" evidence="1">
    <location>
        <position position="1"/>
    </location>
</feature>